<dbReference type="SUPFAM" id="SSF53335">
    <property type="entry name" value="S-adenosyl-L-methionine-dependent methyltransferases"/>
    <property type="match status" value="1"/>
</dbReference>
<dbReference type="EMBL" id="HBFW01007265">
    <property type="protein sequence ID" value="CAD8933715.1"/>
    <property type="molecule type" value="Transcribed_RNA"/>
</dbReference>
<sequence length="196" mass="21497">MMFGTLAFCLWCTTSNRNQSIKTSQLSSIKEPLSSETLVFHDDERVRQTTTLENGMELEIISRSVPITDDWTVKVWEMFKPSSEVEKYWQHLTVIALSDTLDPFGLVTWPGSVIAAQEMLRYRDSIQGSTVLVLGAGPGVEAQAIAALGASKVVATDIHPTTLHLVDYGAKEAGLDSIIETQGKLFFSAIESIGLC</sequence>
<dbReference type="Gene3D" id="3.40.50.150">
    <property type="entry name" value="Vaccinia Virus protein VP39"/>
    <property type="match status" value="1"/>
</dbReference>
<proteinExistence type="predicted"/>
<organism evidence="1">
    <name type="scientific">Cyclophora tenuis</name>
    <name type="common">Marine diatom</name>
    <dbReference type="NCBI Taxonomy" id="216820"/>
    <lineage>
        <taxon>Eukaryota</taxon>
        <taxon>Sar</taxon>
        <taxon>Stramenopiles</taxon>
        <taxon>Ochrophyta</taxon>
        <taxon>Bacillariophyta</taxon>
        <taxon>Fragilariophyceae</taxon>
        <taxon>Fragilariophycidae</taxon>
        <taxon>Cyclophorales</taxon>
        <taxon>Cyclophoraceae</taxon>
        <taxon>Cyclophora</taxon>
    </lineage>
</organism>
<dbReference type="InterPro" id="IPR029063">
    <property type="entry name" value="SAM-dependent_MTases_sf"/>
</dbReference>
<name>A0A7S1D1M2_CYCTE</name>
<accession>A0A7S1D1M2</accession>
<reference evidence="1" key="1">
    <citation type="submission" date="2021-01" db="EMBL/GenBank/DDBJ databases">
        <authorList>
            <person name="Corre E."/>
            <person name="Pelletier E."/>
            <person name="Niang G."/>
            <person name="Scheremetjew M."/>
            <person name="Finn R."/>
            <person name="Kale V."/>
            <person name="Holt S."/>
            <person name="Cochrane G."/>
            <person name="Meng A."/>
            <person name="Brown T."/>
            <person name="Cohen L."/>
        </authorList>
    </citation>
    <scope>NUCLEOTIDE SEQUENCE</scope>
    <source>
        <strain evidence="1">ECT3854</strain>
    </source>
</reference>
<protein>
    <submittedName>
        <fullName evidence="1">Uncharacterized protein</fullName>
    </submittedName>
</protein>
<evidence type="ECO:0000313" key="1">
    <source>
        <dbReference type="EMBL" id="CAD8933715.1"/>
    </source>
</evidence>
<dbReference type="AlphaFoldDB" id="A0A7S1D1M2"/>
<gene>
    <name evidence="1" type="ORF">CTEN0397_LOCUS4744</name>
</gene>